<accession>A0A8R1UWG9</accession>
<keyword evidence="2" id="KW-1185">Reference proteome</keyword>
<accession>A0A2A6C3G1</accession>
<dbReference type="AlphaFoldDB" id="A0A2A6C3G1"/>
<organism evidence="1 2">
    <name type="scientific">Pristionchus pacificus</name>
    <name type="common">Parasitic nematode worm</name>
    <dbReference type="NCBI Taxonomy" id="54126"/>
    <lineage>
        <taxon>Eukaryota</taxon>
        <taxon>Metazoa</taxon>
        <taxon>Ecdysozoa</taxon>
        <taxon>Nematoda</taxon>
        <taxon>Chromadorea</taxon>
        <taxon>Rhabditida</taxon>
        <taxon>Rhabditina</taxon>
        <taxon>Diplogasteromorpha</taxon>
        <taxon>Diplogasteroidea</taxon>
        <taxon>Neodiplogasteridae</taxon>
        <taxon>Pristionchus</taxon>
    </lineage>
</organism>
<dbReference type="Proteomes" id="UP000005239">
    <property type="component" value="Unassembled WGS sequence"/>
</dbReference>
<name>A0A2A6C3G1_PRIPA</name>
<gene>
    <name evidence="1" type="primary">WBGene00278916</name>
</gene>
<reference evidence="1" key="2">
    <citation type="submission" date="2022-06" db="UniProtKB">
        <authorList>
            <consortium name="EnsemblMetazoa"/>
        </authorList>
    </citation>
    <scope>IDENTIFICATION</scope>
    <source>
        <strain evidence="1">PS312</strain>
    </source>
</reference>
<dbReference type="PANTHER" id="PTHR47521:SF18">
    <property type="entry name" value="G PROTEIN-COUPLED RECEPTOR-RELATED"/>
    <property type="match status" value="1"/>
</dbReference>
<dbReference type="InterPro" id="IPR052860">
    <property type="entry name" value="NRL-GPCR1"/>
</dbReference>
<reference evidence="2" key="1">
    <citation type="journal article" date="2008" name="Nat. Genet.">
        <title>The Pristionchus pacificus genome provides a unique perspective on nematode lifestyle and parasitism.</title>
        <authorList>
            <person name="Dieterich C."/>
            <person name="Clifton S.W."/>
            <person name="Schuster L.N."/>
            <person name="Chinwalla A."/>
            <person name="Delehaunty K."/>
            <person name="Dinkelacker I."/>
            <person name="Fulton L."/>
            <person name="Fulton R."/>
            <person name="Godfrey J."/>
            <person name="Minx P."/>
            <person name="Mitreva M."/>
            <person name="Roeseler W."/>
            <person name="Tian H."/>
            <person name="Witte H."/>
            <person name="Yang S.P."/>
            <person name="Wilson R.K."/>
            <person name="Sommer R.J."/>
        </authorList>
    </citation>
    <scope>NUCLEOTIDE SEQUENCE [LARGE SCALE GENOMIC DNA]</scope>
    <source>
        <strain evidence="2">PS312</strain>
    </source>
</reference>
<evidence type="ECO:0000313" key="2">
    <source>
        <dbReference type="Proteomes" id="UP000005239"/>
    </source>
</evidence>
<protein>
    <submittedName>
        <fullName evidence="1">Uncharacterized protein</fullName>
    </submittedName>
</protein>
<proteinExistence type="predicted"/>
<dbReference type="EnsemblMetazoa" id="PPA40547.1">
    <property type="protein sequence ID" value="PPA40547.1"/>
    <property type="gene ID" value="WBGene00278916"/>
</dbReference>
<dbReference type="PANTHER" id="PTHR47521">
    <property type="entry name" value="SERPENTINE RECEPTOR, CLASS E (EPSILON)-RELATED"/>
    <property type="match status" value="1"/>
</dbReference>
<evidence type="ECO:0000313" key="1">
    <source>
        <dbReference type="EnsemblMetazoa" id="PPA40547.1"/>
    </source>
</evidence>
<sequence>MIWLLGIVLDFCDRVPVISIFAIIICTVSSIPSLFLLSAVQRCAVHENCRMRLEFAADIFYSLVVTICLIYSHYKLILGPRALGLFLHNLVDFLTLVVCVILRFNALYGKGSLNARYQVKEAYLMAKAMNPVYLVSFLLKVFCSKRNTDLKNNVEGSATIVGYIYVLILCCEDDRYFVVIDFSYYLFHIANCVFSSTFLIFKHASIRKSARSLLMKKIEPERDIIINGFLSYTSRPQMRSLLETVLSFCDSFPIVSIVMIVICIFSTFPAIILLISIQRSAVHDNCRILISFWAICLFLILVNITMLYGHTFTFVNGYLPRGIISPPRTWLLCIHGAVYTSSSLLEMCVVLERILSTRKPHIYHESDRATKTLTTAICLAFILGSGNGYLLYIIGLHESGLFVHNLLDFLTLIVNTIGIRYTKSRFDALYAKATLNARYQVKEAYMMAQAMNPVYLGSFFLKFSATGVGYIYAIFVCCSDVRYYEILDCTYFILHVANCIFSASLLISKHESIRKSARSLLTSEKLGESL</sequence>